<accession>A0A6A6IG42</accession>
<protein>
    <submittedName>
        <fullName evidence="2">Uncharacterized protein</fullName>
    </submittedName>
</protein>
<keyword evidence="1" id="KW-1133">Transmembrane helix</keyword>
<feature type="transmembrane region" description="Helical" evidence="1">
    <location>
        <begin position="158"/>
        <end position="176"/>
    </location>
</feature>
<evidence type="ECO:0000313" key="3">
    <source>
        <dbReference type="Proteomes" id="UP000800094"/>
    </source>
</evidence>
<keyword evidence="1" id="KW-0472">Membrane</keyword>
<keyword evidence="3" id="KW-1185">Reference proteome</keyword>
<dbReference type="GeneID" id="54575279"/>
<organism evidence="2 3">
    <name type="scientific">Trematosphaeria pertusa</name>
    <dbReference type="NCBI Taxonomy" id="390896"/>
    <lineage>
        <taxon>Eukaryota</taxon>
        <taxon>Fungi</taxon>
        <taxon>Dikarya</taxon>
        <taxon>Ascomycota</taxon>
        <taxon>Pezizomycotina</taxon>
        <taxon>Dothideomycetes</taxon>
        <taxon>Pleosporomycetidae</taxon>
        <taxon>Pleosporales</taxon>
        <taxon>Massarineae</taxon>
        <taxon>Trematosphaeriaceae</taxon>
        <taxon>Trematosphaeria</taxon>
    </lineage>
</organism>
<evidence type="ECO:0000256" key="1">
    <source>
        <dbReference type="SAM" id="Phobius"/>
    </source>
</evidence>
<keyword evidence="1" id="KW-0812">Transmembrane</keyword>
<dbReference type="Proteomes" id="UP000800094">
    <property type="component" value="Unassembled WGS sequence"/>
</dbReference>
<proteinExistence type="predicted"/>
<sequence>MMGTPASIDFTEVKRKTWIYILSANDGLRGISVTASDSNSDILAKLRSMCLTPRTKKSIAFLEKLWNILLMKAYVVGRVRLDPSWDLEHQHATYYRKTSISRDDFLTSALHGQLEIPRASRTIAAYLLDESHFANMDPRERTALCIFNVFNQRLAAKWLLSALLLSVLAGVAGGFGSRDANLGFNIGTGLLAALSTVQAILMLWQTRGHA</sequence>
<gene>
    <name evidence="2" type="ORF">BU26DRAFT_313129</name>
</gene>
<reference evidence="2" key="1">
    <citation type="journal article" date="2020" name="Stud. Mycol.">
        <title>101 Dothideomycetes genomes: a test case for predicting lifestyles and emergence of pathogens.</title>
        <authorList>
            <person name="Haridas S."/>
            <person name="Albert R."/>
            <person name="Binder M."/>
            <person name="Bloem J."/>
            <person name="Labutti K."/>
            <person name="Salamov A."/>
            <person name="Andreopoulos B."/>
            <person name="Baker S."/>
            <person name="Barry K."/>
            <person name="Bills G."/>
            <person name="Bluhm B."/>
            <person name="Cannon C."/>
            <person name="Castanera R."/>
            <person name="Culley D."/>
            <person name="Daum C."/>
            <person name="Ezra D."/>
            <person name="Gonzalez J."/>
            <person name="Henrissat B."/>
            <person name="Kuo A."/>
            <person name="Liang C."/>
            <person name="Lipzen A."/>
            <person name="Lutzoni F."/>
            <person name="Magnuson J."/>
            <person name="Mondo S."/>
            <person name="Nolan M."/>
            <person name="Ohm R."/>
            <person name="Pangilinan J."/>
            <person name="Park H.-J."/>
            <person name="Ramirez L."/>
            <person name="Alfaro M."/>
            <person name="Sun H."/>
            <person name="Tritt A."/>
            <person name="Yoshinaga Y."/>
            <person name="Zwiers L.-H."/>
            <person name="Turgeon B."/>
            <person name="Goodwin S."/>
            <person name="Spatafora J."/>
            <person name="Crous P."/>
            <person name="Grigoriev I."/>
        </authorList>
    </citation>
    <scope>NUCLEOTIDE SEQUENCE</scope>
    <source>
        <strain evidence="2">CBS 122368</strain>
    </source>
</reference>
<feature type="transmembrane region" description="Helical" evidence="1">
    <location>
        <begin position="182"/>
        <end position="204"/>
    </location>
</feature>
<name>A0A6A6IG42_9PLEO</name>
<dbReference type="AlphaFoldDB" id="A0A6A6IG42"/>
<evidence type="ECO:0000313" key="2">
    <source>
        <dbReference type="EMBL" id="KAF2249157.1"/>
    </source>
</evidence>
<dbReference type="EMBL" id="ML987195">
    <property type="protein sequence ID" value="KAF2249157.1"/>
    <property type="molecule type" value="Genomic_DNA"/>
</dbReference>
<dbReference type="RefSeq" id="XP_033684161.1">
    <property type="nucleotide sequence ID" value="XM_033821949.1"/>
</dbReference>